<feature type="compositionally biased region" description="Basic and acidic residues" evidence="1">
    <location>
        <begin position="174"/>
        <end position="186"/>
    </location>
</feature>
<accession>A0A5D3DKI8</accession>
<organism evidence="2 3">
    <name type="scientific">Cucumis melo var. makuwa</name>
    <name type="common">Oriental melon</name>
    <dbReference type="NCBI Taxonomy" id="1194695"/>
    <lineage>
        <taxon>Eukaryota</taxon>
        <taxon>Viridiplantae</taxon>
        <taxon>Streptophyta</taxon>
        <taxon>Embryophyta</taxon>
        <taxon>Tracheophyta</taxon>
        <taxon>Spermatophyta</taxon>
        <taxon>Magnoliopsida</taxon>
        <taxon>eudicotyledons</taxon>
        <taxon>Gunneridae</taxon>
        <taxon>Pentapetalae</taxon>
        <taxon>rosids</taxon>
        <taxon>fabids</taxon>
        <taxon>Cucurbitales</taxon>
        <taxon>Cucurbitaceae</taxon>
        <taxon>Benincaseae</taxon>
        <taxon>Cucumis</taxon>
    </lineage>
</organism>
<evidence type="ECO:0000313" key="3">
    <source>
        <dbReference type="Proteomes" id="UP000321947"/>
    </source>
</evidence>
<sequence>MRRESLSRRHFSRCNQRCRESLFRRRLSRCNPRNRESLVCFPDAMYYVRKASPDRLYRAALLRNRFVDTILKAQEKALEKPPPPPPSSRSSPLSFCRKHRADSHPFSRIGESSEPSESSSGSATTRARSFPAVVHPVPPSTIGQCRVIEGLSPASQPSPEPGTDLRASSLHRMKLVDPRPCSRPDPRLLAQPASCPRLSTSAAPLHASSRAPAPYS</sequence>
<name>A0A5D3DKI8_CUCMM</name>
<evidence type="ECO:0000313" key="2">
    <source>
        <dbReference type="EMBL" id="TYK24136.1"/>
    </source>
</evidence>
<protein>
    <submittedName>
        <fullName evidence="2">Global transcription factor</fullName>
    </submittedName>
</protein>
<reference evidence="2 3" key="1">
    <citation type="submission" date="2019-08" db="EMBL/GenBank/DDBJ databases">
        <title>Draft genome sequences of two oriental melons (Cucumis melo L. var makuwa).</title>
        <authorList>
            <person name="Kwon S.-Y."/>
        </authorList>
    </citation>
    <scope>NUCLEOTIDE SEQUENCE [LARGE SCALE GENOMIC DNA]</scope>
    <source>
        <strain evidence="3">cv. Chang Bougi</strain>
        <tissue evidence="2">Leaf</tissue>
    </source>
</reference>
<feature type="region of interest" description="Disordered" evidence="1">
    <location>
        <begin position="151"/>
        <end position="216"/>
    </location>
</feature>
<evidence type="ECO:0000256" key="1">
    <source>
        <dbReference type="SAM" id="MobiDB-lite"/>
    </source>
</evidence>
<gene>
    <name evidence="2" type="ORF">E5676_scaffold610G00370</name>
</gene>
<dbReference type="AlphaFoldDB" id="A0A5D3DKI8"/>
<feature type="compositionally biased region" description="Low complexity" evidence="1">
    <location>
        <begin position="107"/>
        <end position="129"/>
    </location>
</feature>
<proteinExistence type="predicted"/>
<dbReference type="Proteomes" id="UP000321947">
    <property type="component" value="Unassembled WGS sequence"/>
</dbReference>
<feature type="region of interest" description="Disordered" evidence="1">
    <location>
        <begin position="75"/>
        <end position="137"/>
    </location>
</feature>
<comment type="caution">
    <text evidence="2">The sequence shown here is derived from an EMBL/GenBank/DDBJ whole genome shotgun (WGS) entry which is preliminary data.</text>
</comment>
<dbReference type="EMBL" id="SSTD01004048">
    <property type="protein sequence ID" value="TYK24136.1"/>
    <property type="molecule type" value="Genomic_DNA"/>
</dbReference>